<dbReference type="Pfam" id="PF04965">
    <property type="entry name" value="GPW_gp25"/>
    <property type="match status" value="1"/>
</dbReference>
<dbReference type="RefSeq" id="WP_091645000.1">
    <property type="nucleotide sequence ID" value="NZ_FOEG01000007.1"/>
</dbReference>
<evidence type="ECO:0000313" key="2">
    <source>
        <dbReference type="EMBL" id="SEP03172.1"/>
    </source>
</evidence>
<dbReference type="AlphaFoldDB" id="A0A1H8UIX2"/>
<dbReference type="SUPFAM" id="SSF160719">
    <property type="entry name" value="gpW/gp25-like"/>
    <property type="match status" value="1"/>
</dbReference>
<dbReference type="InterPro" id="IPR007048">
    <property type="entry name" value="IraD/Gp25-like"/>
</dbReference>
<protein>
    <submittedName>
        <fullName evidence="2">Type VI secretion system protein</fullName>
    </submittedName>
</protein>
<feature type="domain" description="IraD/Gp25-like" evidence="1">
    <location>
        <begin position="31"/>
        <end position="117"/>
    </location>
</feature>
<keyword evidence="3" id="KW-1185">Reference proteome</keyword>
<dbReference type="InterPro" id="IPR017737">
    <property type="entry name" value="TssE1-like"/>
</dbReference>
<accession>A0A1H8UIX2</accession>
<gene>
    <name evidence="2" type="ORF">SAMN04488052_10716</name>
</gene>
<reference evidence="2 3" key="1">
    <citation type="submission" date="2016-10" db="EMBL/GenBank/DDBJ databases">
        <authorList>
            <person name="de Groot N.N."/>
        </authorList>
    </citation>
    <scope>NUCLEOTIDE SEQUENCE [LARGE SCALE GENOMIC DNA]</scope>
    <source>
        <strain evidence="2 3">CGMCC 1.6291</strain>
    </source>
</reference>
<dbReference type="NCBIfam" id="TIGR03357">
    <property type="entry name" value="VI_zyme"/>
    <property type="match status" value="1"/>
</dbReference>
<dbReference type="Proteomes" id="UP000199657">
    <property type="component" value="Unassembled WGS sequence"/>
</dbReference>
<evidence type="ECO:0000313" key="3">
    <source>
        <dbReference type="Proteomes" id="UP000199657"/>
    </source>
</evidence>
<dbReference type="OrthoDB" id="1524306at2"/>
<sequence length="148" mass="15625">MKAGILDVLLGRFDDGTVVDARAVTSPHAQLASVRGHIRRLISARQGSLVHMPEYGAPGLPAVYSDIPYASAALGEDVRRLVTTHEPRVRDVAVTVEPGCPERGFVVSLRIGASLRSGEPLSLAIGLRESGEPAVLDEETPDGHEAGV</sequence>
<proteinExistence type="predicted"/>
<dbReference type="EMBL" id="FOEG01000007">
    <property type="protein sequence ID" value="SEP03172.1"/>
    <property type="molecule type" value="Genomic_DNA"/>
</dbReference>
<organism evidence="2 3">
    <name type="scientific">Aquisalimonas asiatica</name>
    <dbReference type="NCBI Taxonomy" id="406100"/>
    <lineage>
        <taxon>Bacteria</taxon>
        <taxon>Pseudomonadati</taxon>
        <taxon>Pseudomonadota</taxon>
        <taxon>Gammaproteobacteria</taxon>
        <taxon>Chromatiales</taxon>
        <taxon>Ectothiorhodospiraceae</taxon>
        <taxon>Aquisalimonas</taxon>
    </lineage>
</organism>
<dbReference type="STRING" id="406100.SAMN04488052_10716"/>
<name>A0A1H8UIX2_9GAMM</name>
<dbReference type="Gene3D" id="3.10.450.40">
    <property type="match status" value="1"/>
</dbReference>
<evidence type="ECO:0000259" key="1">
    <source>
        <dbReference type="Pfam" id="PF04965"/>
    </source>
</evidence>